<evidence type="ECO:0000256" key="1">
    <source>
        <dbReference type="ARBA" id="ARBA00010552"/>
    </source>
</evidence>
<evidence type="ECO:0000256" key="2">
    <source>
        <dbReference type="SAM" id="MobiDB-lite"/>
    </source>
</evidence>
<feature type="region of interest" description="Disordered" evidence="2">
    <location>
        <begin position="1"/>
        <end position="23"/>
    </location>
</feature>
<dbReference type="AlphaFoldDB" id="A0A5D3KMS8"/>
<keyword evidence="4" id="KW-1185">Reference proteome</keyword>
<reference evidence="3 4" key="1">
    <citation type="submission" date="2019-08" db="EMBL/GenBank/DDBJ databases">
        <title>Bradyrhizobium hipponensis sp. nov., a rhizobium isolated from a Lupinus angustifolius root nodule in Tunisia.</title>
        <authorList>
            <person name="Off K."/>
            <person name="Rejili M."/>
            <person name="Mars M."/>
            <person name="Brachmann A."/>
            <person name="Marin M."/>
        </authorList>
    </citation>
    <scope>NUCLEOTIDE SEQUENCE [LARGE SCALE GENOMIC DNA]</scope>
    <source>
        <strain evidence="3 4">CTAW71</strain>
    </source>
</reference>
<dbReference type="GO" id="GO:0005829">
    <property type="term" value="C:cytosol"/>
    <property type="evidence" value="ECO:0007669"/>
    <property type="project" value="TreeGrafter"/>
</dbReference>
<dbReference type="PANTHER" id="PTHR11803">
    <property type="entry name" value="2-IMINOBUTANOATE/2-IMINOPROPANOATE DEAMINASE RIDA"/>
    <property type="match status" value="1"/>
</dbReference>
<dbReference type="InterPro" id="IPR006175">
    <property type="entry name" value="YjgF/YER057c/UK114"/>
</dbReference>
<sequence>MSTMREPEAGATSGLQVLQPSGWPQPKGYSNGIMAEGRLVVTGGVVGWDVAGRFADGFVAQVRQALENIVAILAEGGARPDHLVRLTWYVVDMDEYVSNLKALGKVYREVIGTHYPSMALVQIVRLVEPSSRVEIEATAVVPR</sequence>
<accession>A0A5D3KMS8</accession>
<dbReference type="Pfam" id="PF01042">
    <property type="entry name" value="Ribonuc_L-PSP"/>
    <property type="match status" value="1"/>
</dbReference>
<dbReference type="OrthoDB" id="9803101at2"/>
<comment type="similarity">
    <text evidence="1">Belongs to the RutC family.</text>
</comment>
<dbReference type="Gene3D" id="3.30.1330.40">
    <property type="entry name" value="RutC-like"/>
    <property type="match status" value="1"/>
</dbReference>
<dbReference type="Proteomes" id="UP000324758">
    <property type="component" value="Unassembled WGS sequence"/>
</dbReference>
<dbReference type="SUPFAM" id="SSF55298">
    <property type="entry name" value="YjgF-like"/>
    <property type="match status" value="1"/>
</dbReference>
<dbReference type="CDD" id="cd00448">
    <property type="entry name" value="YjgF_YER057c_UK114_family"/>
    <property type="match status" value="1"/>
</dbReference>
<gene>
    <name evidence="3" type="ORF">FXB40_07345</name>
</gene>
<protein>
    <submittedName>
        <fullName evidence="3">RidA family protein</fullName>
    </submittedName>
</protein>
<proteinExistence type="inferred from homology"/>
<organism evidence="3 4">
    <name type="scientific">Bradyrhizobium rifense</name>
    <dbReference type="NCBI Taxonomy" id="515499"/>
    <lineage>
        <taxon>Bacteria</taxon>
        <taxon>Pseudomonadati</taxon>
        <taxon>Pseudomonadota</taxon>
        <taxon>Alphaproteobacteria</taxon>
        <taxon>Hyphomicrobiales</taxon>
        <taxon>Nitrobacteraceae</taxon>
        <taxon>Bradyrhizobium</taxon>
    </lineage>
</organism>
<dbReference type="PANTHER" id="PTHR11803:SF58">
    <property type="entry name" value="PROTEIN HMF1-RELATED"/>
    <property type="match status" value="1"/>
</dbReference>
<evidence type="ECO:0000313" key="3">
    <source>
        <dbReference type="EMBL" id="TYL97718.1"/>
    </source>
</evidence>
<dbReference type="GO" id="GO:0019239">
    <property type="term" value="F:deaminase activity"/>
    <property type="evidence" value="ECO:0007669"/>
    <property type="project" value="TreeGrafter"/>
</dbReference>
<dbReference type="EMBL" id="VSSS01000014">
    <property type="protein sequence ID" value="TYL97718.1"/>
    <property type="molecule type" value="Genomic_DNA"/>
</dbReference>
<dbReference type="InterPro" id="IPR035959">
    <property type="entry name" value="RutC-like_sf"/>
</dbReference>
<comment type="caution">
    <text evidence="3">The sequence shown here is derived from an EMBL/GenBank/DDBJ whole genome shotgun (WGS) entry which is preliminary data.</text>
</comment>
<evidence type="ECO:0000313" key="4">
    <source>
        <dbReference type="Proteomes" id="UP000324758"/>
    </source>
</evidence>
<dbReference type="RefSeq" id="WP_148771540.1">
    <property type="nucleotide sequence ID" value="NZ_VSSS01000014.1"/>
</dbReference>
<name>A0A5D3KMS8_9BRAD</name>